<keyword evidence="1" id="KW-0472">Membrane</keyword>
<reference evidence="2 3" key="1">
    <citation type="submission" date="2020-02" db="EMBL/GenBank/DDBJ databases">
        <authorList>
            <person name="Dziuba M."/>
            <person name="Kuznetsov B."/>
            <person name="Mardanov A."/>
            <person name="Ravin N."/>
            <person name="Grouzdev D."/>
        </authorList>
    </citation>
    <scope>NUCLEOTIDE SEQUENCE [LARGE SCALE GENOMIC DNA]</scope>
    <source>
        <strain evidence="2 3">SpK</strain>
    </source>
</reference>
<proteinExistence type="predicted"/>
<gene>
    <name evidence="2" type="ORF">G4223_15125</name>
</gene>
<evidence type="ECO:0000256" key="1">
    <source>
        <dbReference type="SAM" id="Phobius"/>
    </source>
</evidence>
<evidence type="ECO:0000313" key="3">
    <source>
        <dbReference type="Proteomes" id="UP000480684"/>
    </source>
</evidence>
<dbReference type="RefSeq" id="WP_163681511.1">
    <property type="nucleotide sequence ID" value="NZ_JAAIYP010000040.1"/>
</dbReference>
<keyword evidence="3" id="KW-1185">Reference proteome</keyword>
<feature type="transmembrane region" description="Helical" evidence="1">
    <location>
        <begin position="39"/>
        <end position="59"/>
    </location>
</feature>
<organism evidence="2 3">
    <name type="scientific">Magnetospirillum aberrantis SpK</name>
    <dbReference type="NCBI Taxonomy" id="908842"/>
    <lineage>
        <taxon>Bacteria</taxon>
        <taxon>Pseudomonadati</taxon>
        <taxon>Pseudomonadota</taxon>
        <taxon>Alphaproteobacteria</taxon>
        <taxon>Rhodospirillales</taxon>
        <taxon>Rhodospirillaceae</taxon>
        <taxon>Magnetospirillum</taxon>
    </lineage>
</organism>
<keyword evidence="1" id="KW-0812">Transmembrane</keyword>
<dbReference type="AlphaFoldDB" id="A0A7C9QVC9"/>
<sequence length="69" mass="7668">MRFLPYVLVAAMAAPVVVWLLINTLVIKGTSTSFGGNDLYVVLSLGGFMLLAFGLLSTWMDRFIQRTRD</sequence>
<name>A0A7C9QVC9_9PROT</name>
<dbReference type="EMBL" id="JAAIYP010000040">
    <property type="protein sequence ID" value="NFV81445.1"/>
    <property type="molecule type" value="Genomic_DNA"/>
</dbReference>
<comment type="caution">
    <text evidence="2">The sequence shown here is derived from an EMBL/GenBank/DDBJ whole genome shotgun (WGS) entry which is preliminary data.</text>
</comment>
<accession>A0A7C9QVC9</accession>
<keyword evidence="1" id="KW-1133">Transmembrane helix</keyword>
<evidence type="ECO:0000313" key="2">
    <source>
        <dbReference type="EMBL" id="NFV81445.1"/>
    </source>
</evidence>
<feature type="transmembrane region" description="Helical" evidence="1">
    <location>
        <begin position="7"/>
        <end position="27"/>
    </location>
</feature>
<dbReference type="Proteomes" id="UP000480684">
    <property type="component" value="Unassembled WGS sequence"/>
</dbReference>
<protein>
    <submittedName>
        <fullName evidence="2">Uncharacterized protein</fullName>
    </submittedName>
</protein>